<dbReference type="GO" id="GO:0045989">
    <property type="term" value="P:positive regulation of striated muscle contraction"/>
    <property type="evidence" value="ECO:0007669"/>
    <property type="project" value="UniProtKB-ARBA"/>
</dbReference>
<keyword evidence="6" id="KW-1185">Reference proteome</keyword>
<feature type="domain" description="Ig-like" evidence="4">
    <location>
        <begin position="53"/>
        <end position="143"/>
    </location>
</feature>
<dbReference type="EMBL" id="OC869423">
    <property type="protein sequence ID" value="CAD7634546.1"/>
    <property type="molecule type" value="Genomic_DNA"/>
</dbReference>
<dbReference type="OrthoDB" id="6612025at2759"/>
<dbReference type="PANTHER" id="PTHR47633">
    <property type="entry name" value="IMMUNOGLOBULIN"/>
    <property type="match status" value="1"/>
</dbReference>
<comment type="subcellular location">
    <subcellularLocation>
        <location evidence="1">Cytoplasm</location>
    </subcellularLocation>
</comment>
<evidence type="ECO:0000259" key="4">
    <source>
        <dbReference type="PROSITE" id="PS50835"/>
    </source>
</evidence>
<proteinExistence type="predicted"/>
<dbReference type="InterPro" id="IPR007110">
    <property type="entry name" value="Ig-like_dom"/>
</dbReference>
<name>A0A7R9L3P0_9ACAR</name>
<feature type="domain" description="Ig-like" evidence="4">
    <location>
        <begin position="627"/>
        <end position="715"/>
    </location>
</feature>
<dbReference type="FunFam" id="2.60.40.10:FF:000119">
    <property type="entry name" value="Sallimus, isoform P"/>
    <property type="match status" value="2"/>
</dbReference>
<dbReference type="InterPro" id="IPR036179">
    <property type="entry name" value="Ig-like_dom_sf"/>
</dbReference>
<organism evidence="5">
    <name type="scientific">Medioppia subpectinata</name>
    <dbReference type="NCBI Taxonomy" id="1979941"/>
    <lineage>
        <taxon>Eukaryota</taxon>
        <taxon>Metazoa</taxon>
        <taxon>Ecdysozoa</taxon>
        <taxon>Arthropoda</taxon>
        <taxon>Chelicerata</taxon>
        <taxon>Arachnida</taxon>
        <taxon>Acari</taxon>
        <taxon>Acariformes</taxon>
        <taxon>Sarcoptiformes</taxon>
        <taxon>Oribatida</taxon>
        <taxon>Brachypylina</taxon>
        <taxon>Oppioidea</taxon>
        <taxon>Oppiidae</taxon>
        <taxon>Medioppia</taxon>
    </lineage>
</organism>
<dbReference type="AlphaFoldDB" id="A0A7R9L3P0"/>
<dbReference type="FunFam" id="2.60.40.10:FF:000697">
    <property type="entry name" value="titin isoform X1"/>
    <property type="match status" value="1"/>
</dbReference>
<sequence>DSIACRLSVKSQKTVVMESQLPQEYIESMHKMEAQMAQRPYTPRDETQQPVAPKFMTKIKNLDKLEGDSAHFECRLEPINDSTMRVEWYLNDQPLSTGSRIHTINDFGYVVLEIDWLFPRDSGVYKCVATNAWGSDTTQAVVNVKAKKDIVVDSQLPPGVSSQLWKRQEYALIQEGLSEDVSQQMPRFVTEMKSLDHLTEGDNIHFECRLEPISDGQLTVKWLHNGQPLRSGHRHKAIHDFGFVSLDILSAYPEDSGEYICRAKSPKGETEIRATVKVKARPSLITTSQLPTEMSLAINRMIETESSTQLIETTEEEIRRMAPNFVLKPEPLVVLEGECAKFCCRLIGSPKPRVLWSIGGNTVVHGSRYKLRYDGMYHLEIPKARQYDKGILEVYAKNAVGEAYCSTTFDVKARNDDYRLVLKHSPKPYYDDDVAKYQIERQNSELEKVFEERLTPGGTEEMVWYTGQVDQQNRVKIRDTVKDDTTIDSDVTLCMKQTPDVQTADQMAAKPKRIFIKSQTKPKEIGEEVPPIVAPEVKTVDKRQPIVTEEKVSEKKQQIVEREAVTPESVIHGKEVVVQTQKQTLKQETADEEITRHMRETESVDHEHKSVIKQRKVIGKVAETKAPMFTRKIAPCRTYEKCEARFECTFAGLPLPTITWFRENFPIQDSHDFNIITTENTSVLVIREVYVEDSGIFSVKAENRGGSAKCSANLIVEEHREIKSGDFIPPCFVKTIQCVTTKVGQLIRLDAKISGSKPMDVYWLKNGERIQQTKRHKMVEDEDQYTLLIIEAETSDGGSYECAAINKAGEAHCIAQVLIEEQVIIRQLSKEEMVPKLLEPLHDVVVKEGQSALFKCRISGTSCK</sequence>
<dbReference type="Proteomes" id="UP000759131">
    <property type="component" value="Unassembled WGS sequence"/>
</dbReference>
<dbReference type="GO" id="GO:0060298">
    <property type="term" value="P:positive regulation of sarcomere organization"/>
    <property type="evidence" value="ECO:0007669"/>
    <property type="project" value="UniProtKB-ARBA"/>
</dbReference>
<dbReference type="SUPFAM" id="SSF48726">
    <property type="entry name" value="Immunoglobulin"/>
    <property type="match status" value="5"/>
</dbReference>
<protein>
    <recommendedName>
        <fullName evidence="4">Ig-like domain-containing protein</fullName>
    </recommendedName>
</protein>
<dbReference type="Pfam" id="PF07679">
    <property type="entry name" value="I-set"/>
    <property type="match status" value="5"/>
</dbReference>
<evidence type="ECO:0000313" key="6">
    <source>
        <dbReference type="Proteomes" id="UP000759131"/>
    </source>
</evidence>
<evidence type="ECO:0000313" key="5">
    <source>
        <dbReference type="EMBL" id="CAD7634546.1"/>
    </source>
</evidence>
<keyword evidence="2" id="KW-0963">Cytoplasm</keyword>
<dbReference type="SMART" id="SM00408">
    <property type="entry name" value="IGc2"/>
    <property type="match status" value="5"/>
</dbReference>
<feature type="domain" description="Ig-like" evidence="4">
    <location>
        <begin position="186"/>
        <end position="277"/>
    </location>
</feature>
<gene>
    <name evidence="5" type="ORF">OSB1V03_LOCUS14942</name>
</gene>
<keyword evidence="3" id="KW-0393">Immunoglobulin domain</keyword>
<dbReference type="GO" id="GO:0005737">
    <property type="term" value="C:cytoplasm"/>
    <property type="evidence" value="ECO:0007669"/>
    <property type="project" value="UniProtKB-SubCell"/>
</dbReference>
<dbReference type="EMBL" id="CAJPIZ010014848">
    <property type="protein sequence ID" value="CAG2114976.1"/>
    <property type="molecule type" value="Genomic_DNA"/>
</dbReference>
<reference evidence="5" key="1">
    <citation type="submission" date="2020-11" db="EMBL/GenBank/DDBJ databases">
        <authorList>
            <person name="Tran Van P."/>
        </authorList>
    </citation>
    <scope>NUCLEOTIDE SEQUENCE</scope>
</reference>
<dbReference type="SMART" id="SM00409">
    <property type="entry name" value="IG"/>
    <property type="match status" value="5"/>
</dbReference>
<dbReference type="FunFam" id="2.60.40.10:FF:000425">
    <property type="entry name" value="Myosin light chain kinase"/>
    <property type="match status" value="1"/>
</dbReference>
<dbReference type="PANTHER" id="PTHR47633:SF4">
    <property type="entry name" value="MYOPALLADIN ISOFORM X1"/>
    <property type="match status" value="1"/>
</dbReference>
<dbReference type="Gene3D" id="2.60.40.10">
    <property type="entry name" value="Immunoglobulins"/>
    <property type="match status" value="5"/>
</dbReference>
<evidence type="ECO:0000256" key="3">
    <source>
        <dbReference type="ARBA" id="ARBA00023319"/>
    </source>
</evidence>
<dbReference type="InterPro" id="IPR013098">
    <property type="entry name" value="Ig_I-set"/>
</dbReference>
<feature type="non-terminal residue" evidence="5">
    <location>
        <position position="1"/>
    </location>
</feature>
<evidence type="ECO:0000256" key="2">
    <source>
        <dbReference type="ARBA" id="ARBA00022490"/>
    </source>
</evidence>
<evidence type="ECO:0000256" key="1">
    <source>
        <dbReference type="ARBA" id="ARBA00004496"/>
    </source>
</evidence>
<feature type="domain" description="Ig-like" evidence="4">
    <location>
        <begin position="730"/>
        <end position="820"/>
    </location>
</feature>
<dbReference type="PROSITE" id="PS50835">
    <property type="entry name" value="IG_LIKE"/>
    <property type="match status" value="5"/>
</dbReference>
<dbReference type="FunFam" id="2.60.40.10:FF:000107">
    <property type="entry name" value="Myosin, light chain kinase a"/>
    <property type="match status" value="1"/>
</dbReference>
<dbReference type="InterPro" id="IPR013783">
    <property type="entry name" value="Ig-like_fold"/>
</dbReference>
<dbReference type="InterPro" id="IPR003598">
    <property type="entry name" value="Ig_sub2"/>
</dbReference>
<dbReference type="GO" id="GO:0040017">
    <property type="term" value="P:positive regulation of locomotion"/>
    <property type="evidence" value="ECO:0007669"/>
    <property type="project" value="UniProtKB-ARBA"/>
</dbReference>
<feature type="domain" description="Ig-like" evidence="4">
    <location>
        <begin position="323"/>
        <end position="410"/>
    </location>
</feature>
<accession>A0A7R9L3P0</accession>
<dbReference type="InterPro" id="IPR003599">
    <property type="entry name" value="Ig_sub"/>
</dbReference>